<reference evidence="2 3" key="1">
    <citation type="submission" date="2022-11" db="EMBL/GenBank/DDBJ databases">
        <title>Genome sequencing of Acetobacter type strain.</title>
        <authorList>
            <person name="Heo J."/>
            <person name="Lee D."/>
            <person name="Han B.-H."/>
            <person name="Hong S.-B."/>
            <person name="Kwon S.-W."/>
        </authorList>
    </citation>
    <scope>NUCLEOTIDE SEQUENCE [LARGE SCALE GENOMIC DNA]</scope>
    <source>
        <strain evidence="2 3">KACC 21251</strain>
    </source>
</reference>
<evidence type="ECO:0000313" key="3">
    <source>
        <dbReference type="Proteomes" id="UP001526446"/>
    </source>
</evidence>
<proteinExistence type="predicted"/>
<dbReference type="Pfam" id="PF13835">
    <property type="entry name" value="DUF4194"/>
    <property type="match status" value="1"/>
</dbReference>
<name>A0ABT3Q9X0_9PROT</name>
<dbReference type="RefSeq" id="WP_166123274.1">
    <property type="nucleotide sequence ID" value="NZ_JAPIUX010000021.1"/>
</dbReference>
<dbReference type="Proteomes" id="UP001526446">
    <property type="component" value="Unassembled WGS sequence"/>
</dbReference>
<evidence type="ECO:0000313" key="2">
    <source>
        <dbReference type="EMBL" id="MCX2562076.1"/>
    </source>
</evidence>
<evidence type="ECO:0000256" key="1">
    <source>
        <dbReference type="SAM" id="MobiDB-lite"/>
    </source>
</evidence>
<feature type="region of interest" description="Disordered" evidence="1">
    <location>
        <begin position="1"/>
        <end position="21"/>
    </location>
</feature>
<gene>
    <name evidence="2" type="ORF">OQ252_11820</name>
</gene>
<sequence length="255" mass="28193">MSQTPPFPEAAPAATSPTGQPAASLSTLVITLLKGVIYREEDEGLWGRLLHLQNQVREYVSVLGLVLIIDPAEGYAYLRSTPETEEEEAASRLPRLIARRPLSFHVSLLLALLRQQLARFDATGGDTRLVLTRDEIASMLQTFLPESSNEVRQLGQIETYIRRVADLGFLRPLPPTSPDTANAPPRYEVRRILKAYIDADWLATLDERLDAYLAHARSPEQPDSTAFATPAAEHAPEPDAPLFPAFADTGLNDRD</sequence>
<dbReference type="EMBL" id="JAPIUX010000021">
    <property type="protein sequence ID" value="MCX2562076.1"/>
    <property type="molecule type" value="Genomic_DNA"/>
</dbReference>
<dbReference type="InterPro" id="IPR025449">
    <property type="entry name" value="JetB"/>
</dbReference>
<accession>A0ABT3Q9X0</accession>
<comment type="caution">
    <text evidence="2">The sequence shown here is derived from an EMBL/GenBank/DDBJ whole genome shotgun (WGS) entry which is preliminary data.</text>
</comment>
<organism evidence="2 3">
    <name type="scientific">Acetobacter farinalis</name>
    <dbReference type="NCBI Taxonomy" id="1260984"/>
    <lineage>
        <taxon>Bacteria</taxon>
        <taxon>Pseudomonadati</taxon>
        <taxon>Pseudomonadota</taxon>
        <taxon>Alphaproteobacteria</taxon>
        <taxon>Acetobacterales</taxon>
        <taxon>Acetobacteraceae</taxon>
        <taxon>Acetobacter</taxon>
    </lineage>
</organism>
<feature type="region of interest" description="Disordered" evidence="1">
    <location>
        <begin position="217"/>
        <end position="255"/>
    </location>
</feature>
<keyword evidence="3" id="KW-1185">Reference proteome</keyword>
<protein>
    <submittedName>
        <fullName evidence="2">DUF4194 domain-containing protein</fullName>
    </submittedName>
</protein>